<organism evidence="2 3">
    <name type="scientific">Paractinoplanes bogorensis</name>
    <dbReference type="NCBI Taxonomy" id="1610840"/>
    <lineage>
        <taxon>Bacteria</taxon>
        <taxon>Bacillati</taxon>
        <taxon>Actinomycetota</taxon>
        <taxon>Actinomycetes</taxon>
        <taxon>Micromonosporales</taxon>
        <taxon>Micromonosporaceae</taxon>
        <taxon>Paractinoplanes</taxon>
    </lineage>
</organism>
<dbReference type="EMBL" id="JAHKKG010000017">
    <property type="protein sequence ID" value="MBU2670076.1"/>
    <property type="molecule type" value="Genomic_DNA"/>
</dbReference>
<sequence length="54" mass="6154">MTYPQDLEAPVEDDAYAFPEIEDVAPPPTELSVETPEWDAQDRSEIVPGEDEYR</sequence>
<feature type="compositionally biased region" description="Basic and acidic residues" evidence="1">
    <location>
        <begin position="40"/>
        <end position="54"/>
    </location>
</feature>
<comment type="caution">
    <text evidence="2">The sequence shown here is derived from an EMBL/GenBank/DDBJ whole genome shotgun (WGS) entry which is preliminary data.</text>
</comment>
<proteinExistence type="predicted"/>
<evidence type="ECO:0000313" key="2">
    <source>
        <dbReference type="EMBL" id="MBU2670076.1"/>
    </source>
</evidence>
<feature type="compositionally biased region" description="Acidic residues" evidence="1">
    <location>
        <begin position="9"/>
        <end position="23"/>
    </location>
</feature>
<reference evidence="2 3" key="1">
    <citation type="submission" date="2021-06" db="EMBL/GenBank/DDBJ databases">
        <title>Actinoplanes lichenicola sp. nov., and Actinoplanes ovalisporus sp. nov., isolated from lichen in Thailand.</title>
        <authorList>
            <person name="Saeng-In P."/>
            <person name="Kanchanasin P."/>
            <person name="Yuki M."/>
            <person name="Kudo T."/>
            <person name="Ohkuma M."/>
            <person name="Phongsopitanun W."/>
            <person name="Tanasupawat S."/>
        </authorList>
    </citation>
    <scope>NUCLEOTIDE SEQUENCE [LARGE SCALE GENOMIC DNA]</scope>
    <source>
        <strain evidence="2 3">NBRC 110975</strain>
    </source>
</reference>
<feature type="region of interest" description="Disordered" evidence="1">
    <location>
        <begin position="1"/>
        <end position="54"/>
    </location>
</feature>
<protein>
    <submittedName>
        <fullName evidence="2">Uncharacterized protein</fullName>
    </submittedName>
</protein>
<dbReference type="Proteomes" id="UP001519654">
    <property type="component" value="Unassembled WGS sequence"/>
</dbReference>
<dbReference type="RefSeq" id="WP_215795293.1">
    <property type="nucleotide sequence ID" value="NZ_JAHKKG010000017.1"/>
</dbReference>
<keyword evidence="3" id="KW-1185">Reference proteome</keyword>
<gene>
    <name evidence="2" type="ORF">KOI35_41880</name>
</gene>
<evidence type="ECO:0000313" key="3">
    <source>
        <dbReference type="Proteomes" id="UP001519654"/>
    </source>
</evidence>
<name>A0ABS5Z312_9ACTN</name>
<accession>A0ABS5Z312</accession>
<evidence type="ECO:0000256" key="1">
    <source>
        <dbReference type="SAM" id="MobiDB-lite"/>
    </source>
</evidence>